<comment type="caution">
    <text evidence="1">The sequence shown here is derived from an EMBL/GenBank/DDBJ whole genome shotgun (WGS) entry which is preliminary data.</text>
</comment>
<dbReference type="EC" id="3.1.3.16" evidence="1"/>
<dbReference type="OrthoDB" id="1432756at2759"/>
<reference evidence="2" key="1">
    <citation type="journal article" date="2018" name="Gigascience">
        <title>Genome assembly of the Pink Ipe (Handroanthus impetiginosus, Bignoniaceae), a highly valued, ecologically keystone Neotropical timber forest tree.</title>
        <authorList>
            <person name="Silva-Junior O.B."/>
            <person name="Grattapaglia D."/>
            <person name="Novaes E."/>
            <person name="Collevatti R.G."/>
        </authorList>
    </citation>
    <scope>NUCLEOTIDE SEQUENCE [LARGE SCALE GENOMIC DNA]</scope>
    <source>
        <strain evidence="2">cv. UFG-1</strain>
    </source>
</reference>
<sequence length="81" mass="9295">MYVPFHCYHKLEPKDKFLILSSCGLYKYFINEEAISGVQILKSAFLGPILLNILPKCFSVLLRKLVGPYEVYSRHNLCASL</sequence>
<keyword evidence="1" id="KW-0378">Hydrolase</keyword>
<evidence type="ECO:0000313" key="1">
    <source>
        <dbReference type="EMBL" id="PIN02074.1"/>
    </source>
</evidence>
<dbReference type="EMBL" id="NKXS01006078">
    <property type="protein sequence ID" value="PIN02074.1"/>
    <property type="molecule type" value="Genomic_DNA"/>
</dbReference>
<accession>A0A2G9G9U3</accession>
<proteinExistence type="predicted"/>
<gene>
    <name evidence="1" type="ORF">CDL12_25415</name>
</gene>
<protein>
    <submittedName>
        <fullName evidence="1">Phosphoprotein phosphatase</fullName>
        <ecNumber evidence="1">3.1.3.16</ecNumber>
    </submittedName>
</protein>
<dbReference type="AlphaFoldDB" id="A0A2G9G9U3"/>
<dbReference type="STRING" id="429701.A0A2G9G9U3"/>
<dbReference type="Proteomes" id="UP000231279">
    <property type="component" value="Unassembled WGS sequence"/>
</dbReference>
<dbReference type="GO" id="GO:0004722">
    <property type="term" value="F:protein serine/threonine phosphatase activity"/>
    <property type="evidence" value="ECO:0007669"/>
    <property type="project" value="UniProtKB-EC"/>
</dbReference>
<keyword evidence="2" id="KW-1185">Reference proteome</keyword>
<name>A0A2G9G9U3_9LAMI</name>
<evidence type="ECO:0000313" key="2">
    <source>
        <dbReference type="Proteomes" id="UP000231279"/>
    </source>
</evidence>
<organism evidence="1 2">
    <name type="scientific">Handroanthus impetiginosus</name>
    <dbReference type="NCBI Taxonomy" id="429701"/>
    <lineage>
        <taxon>Eukaryota</taxon>
        <taxon>Viridiplantae</taxon>
        <taxon>Streptophyta</taxon>
        <taxon>Embryophyta</taxon>
        <taxon>Tracheophyta</taxon>
        <taxon>Spermatophyta</taxon>
        <taxon>Magnoliopsida</taxon>
        <taxon>eudicotyledons</taxon>
        <taxon>Gunneridae</taxon>
        <taxon>Pentapetalae</taxon>
        <taxon>asterids</taxon>
        <taxon>lamiids</taxon>
        <taxon>Lamiales</taxon>
        <taxon>Bignoniaceae</taxon>
        <taxon>Crescentiina</taxon>
        <taxon>Tabebuia alliance</taxon>
        <taxon>Handroanthus</taxon>
    </lineage>
</organism>